<keyword evidence="3" id="KW-1185">Reference proteome</keyword>
<dbReference type="InterPro" id="IPR045040">
    <property type="entry name" value="PORR_fam"/>
</dbReference>
<dbReference type="Pfam" id="PF11955">
    <property type="entry name" value="PORR"/>
    <property type="match status" value="1"/>
</dbReference>
<sequence length="438" mass="48180">MEAATRWRFSRVVPYRMVKRATLVNARIKWVKDPALDAVVSRERHLRPAVDLVHAICASATDGGGGCGREGVPVHEIPSRRRLGLPATVPSTTAFMRRHPAVFHESRPSPSSSSPSSARPFRWFGLTPEAAALRREEAAVMREMEVELVNRLRKLLMLAGAGALPLPVVDQLRWDLGLPLDYRVRFCPVTHTSSASSPPPPAWQAAAPRTSATGCASFSGIPAWPSHASRWTPAGRTRGPLAFQLSFTRGFGLKKKWVAWLEEWQRLPYTSPYDHAAIAMLDPRTDAAEKRVVALFHELLHLTVGKKTERANLSNLRGPLGLPFRFSKVFGRHPGVFYLSQKLATQTVVLREGYAGTELVEKHPLVEIRESYVALMRVGREDERDAGAGAFAGEAALNDSSSSPDDDGVAKNPRNATFCGVTGLSRACGDDELSTWHF</sequence>
<name>A0A7I8IQ67_SPIIN</name>
<evidence type="ECO:0000313" key="3">
    <source>
        <dbReference type="Proteomes" id="UP001189122"/>
    </source>
</evidence>
<protein>
    <recommendedName>
        <fullName evidence="1">PORR domain-containing protein</fullName>
    </recommendedName>
</protein>
<gene>
    <name evidence="2" type="ORF">SI7747_05006136</name>
</gene>
<proteinExistence type="predicted"/>
<dbReference type="InterPro" id="IPR021099">
    <property type="entry name" value="PORR_domain"/>
</dbReference>
<dbReference type="GO" id="GO:0003723">
    <property type="term" value="F:RNA binding"/>
    <property type="evidence" value="ECO:0007669"/>
    <property type="project" value="InterPro"/>
</dbReference>
<organism evidence="2">
    <name type="scientific">Spirodela intermedia</name>
    <name type="common">Intermediate duckweed</name>
    <dbReference type="NCBI Taxonomy" id="51605"/>
    <lineage>
        <taxon>Eukaryota</taxon>
        <taxon>Viridiplantae</taxon>
        <taxon>Streptophyta</taxon>
        <taxon>Embryophyta</taxon>
        <taxon>Tracheophyta</taxon>
        <taxon>Spermatophyta</taxon>
        <taxon>Magnoliopsida</taxon>
        <taxon>Liliopsida</taxon>
        <taxon>Araceae</taxon>
        <taxon>Lemnoideae</taxon>
        <taxon>Spirodela</taxon>
    </lineage>
</organism>
<feature type="domain" description="PORR" evidence="1">
    <location>
        <begin position="31"/>
        <end position="380"/>
    </location>
</feature>
<dbReference type="EMBL" id="CACRZD030000005">
    <property type="protein sequence ID" value="CAA6659715.1"/>
    <property type="molecule type" value="Genomic_DNA"/>
</dbReference>
<dbReference type="AlphaFoldDB" id="A0A7I8IQ67"/>
<dbReference type="PANTHER" id="PTHR31476">
    <property type="entry name" value="PROTEIN WHAT'S THIS FACTOR 1 HOMOLOG, CHLOROPLASTIC"/>
    <property type="match status" value="1"/>
</dbReference>
<reference evidence="2 3" key="1">
    <citation type="submission" date="2019-12" db="EMBL/GenBank/DDBJ databases">
        <authorList>
            <person name="Scholz U."/>
            <person name="Mascher M."/>
            <person name="Fiebig A."/>
        </authorList>
    </citation>
    <scope>NUCLEOTIDE SEQUENCE</scope>
</reference>
<accession>A0A7I8IQ67</accession>
<dbReference type="PANTHER" id="PTHR31476:SF6">
    <property type="entry name" value="EMB|CAB68190.1"/>
    <property type="match status" value="1"/>
</dbReference>
<evidence type="ECO:0000313" key="2">
    <source>
        <dbReference type="EMBL" id="CAA2619967.1"/>
    </source>
</evidence>
<evidence type="ECO:0000259" key="1">
    <source>
        <dbReference type="Pfam" id="PF11955"/>
    </source>
</evidence>
<dbReference type="Proteomes" id="UP001189122">
    <property type="component" value="Unassembled WGS sequence"/>
</dbReference>
<dbReference type="EMBL" id="LR743592">
    <property type="protein sequence ID" value="CAA2619967.1"/>
    <property type="molecule type" value="Genomic_DNA"/>
</dbReference>